<dbReference type="EMBL" id="OZ075133">
    <property type="protein sequence ID" value="CAL4989903.1"/>
    <property type="molecule type" value="Genomic_DNA"/>
</dbReference>
<keyword evidence="1" id="KW-0812">Transmembrane</keyword>
<dbReference type="Proteomes" id="UP001497457">
    <property type="component" value="Chromosome 23rd"/>
</dbReference>
<sequence>MAAAALLRSVAKKIARAPLRPLLARGFHGGARSGPGCSLPPPTSNEGGRFVVAAAAAPAGLRSAAGLPSLATKMAPAPPPHHRLLHERGLYSRSSPNAGGSSGSTPPPAIKDLQIRLSLARAAVGVAGITLSGTLVYMYFWLLPELEDHYRRCAIKKQESELIHLLAEDAPANASLCKERQGPNQPNVATVKETSEEDEAVKAYSVMKGLGAGMKDFQADVKELEAGIKDLQADIQANIAGLKIASEWTRSKGKEKM</sequence>
<keyword evidence="1" id="KW-0472">Membrane</keyword>
<proteinExistence type="predicted"/>
<reference evidence="3" key="1">
    <citation type="submission" date="2024-06" db="EMBL/GenBank/DDBJ databases">
        <authorList>
            <person name="Ryan C."/>
        </authorList>
    </citation>
    <scope>NUCLEOTIDE SEQUENCE [LARGE SCALE GENOMIC DNA]</scope>
</reference>
<evidence type="ECO:0000256" key="1">
    <source>
        <dbReference type="SAM" id="Phobius"/>
    </source>
</evidence>
<gene>
    <name evidence="2" type="ORF">URODEC1_LOCUS59994</name>
</gene>
<name>A0ABC9AY62_9POAL</name>
<feature type="transmembrane region" description="Helical" evidence="1">
    <location>
        <begin position="119"/>
        <end position="142"/>
    </location>
</feature>
<accession>A0ABC9AY62</accession>
<evidence type="ECO:0000313" key="3">
    <source>
        <dbReference type="Proteomes" id="UP001497457"/>
    </source>
</evidence>
<keyword evidence="1" id="KW-1133">Transmembrane helix</keyword>
<organism evidence="2 3">
    <name type="scientific">Urochloa decumbens</name>
    <dbReference type="NCBI Taxonomy" id="240449"/>
    <lineage>
        <taxon>Eukaryota</taxon>
        <taxon>Viridiplantae</taxon>
        <taxon>Streptophyta</taxon>
        <taxon>Embryophyta</taxon>
        <taxon>Tracheophyta</taxon>
        <taxon>Spermatophyta</taxon>
        <taxon>Magnoliopsida</taxon>
        <taxon>Liliopsida</taxon>
        <taxon>Poales</taxon>
        <taxon>Poaceae</taxon>
        <taxon>PACMAD clade</taxon>
        <taxon>Panicoideae</taxon>
        <taxon>Panicodae</taxon>
        <taxon>Paniceae</taxon>
        <taxon>Melinidinae</taxon>
        <taxon>Urochloa</taxon>
    </lineage>
</organism>
<keyword evidence="3" id="KW-1185">Reference proteome</keyword>
<protein>
    <submittedName>
        <fullName evidence="2">Uncharacterized protein</fullName>
    </submittedName>
</protein>
<dbReference type="AlphaFoldDB" id="A0ABC9AY62"/>
<reference evidence="2 3" key="2">
    <citation type="submission" date="2024-10" db="EMBL/GenBank/DDBJ databases">
        <authorList>
            <person name="Ryan C."/>
        </authorList>
    </citation>
    <scope>NUCLEOTIDE SEQUENCE [LARGE SCALE GENOMIC DNA]</scope>
</reference>
<evidence type="ECO:0000313" key="2">
    <source>
        <dbReference type="EMBL" id="CAL4989903.1"/>
    </source>
</evidence>